<evidence type="ECO:0000313" key="3">
    <source>
        <dbReference type="EMBL" id="OJJ53800.1"/>
    </source>
</evidence>
<protein>
    <recommendedName>
        <fullName evidence="2">T6SS Phospholipase effector Tle1-like catalytic domain-containing protein</fullName>
    </recommendedName>
</protein>
<dbReference type="Proteomes" id="UP000184356">
    <property type="component" value="Unassembled WGS sequence"/>
</dbReference>
<dbReference type="STRING" id="1036612.A0A1L9T2Y2"/>
<gene>
    <name evidence="3" type="ORF">ASPSYDRAFT_61776</name>
</gene>
<dbReference type="PANTHER" id="PTHR33840">
    <property type="match status" value="1"/>
</dbReference>
<dbReference type="RefSeq" id="XP_040697606.1">
    <property type="nucleotide sequence ID" value="XM_040850032.1"/>
</dbReference>
<dbReference type="InterPro" id="IPR018712">
    <property type="entry name" value="Tle1-like_cat"/>
</dbReference>
<feature type="compositionally biased region" description="Basic and acidic residues" evidence="1">
    <location>
        <begin position="328"/>
        <end position="345"/>
    </location>
</feature>
<evidence type="ECO:0000259" key="2">
    <source>
        <dbReference type="Pfam" id="PF09994"/>
    </source>
</evidence>
<evidence type="ECO:0000256" key="1">
    <source>
        <dbReference type="SAM" id="MobiDB-lite"/>
    </source>
</evidence>
<proteinExistence type="predicted"/>
<dbReference type="GeneID" id="63766105"/>
<feature type="region of interest" description="Disordered" evidence="1">
    <location>
        <begin position="278"/>
        <end position="345"/>
    </location>
</feature>
<dbReference type="InterPro" id="IPR029058">
    <property type="entry name" value="AB_hydrolase_fold"/>
</dbReference>
<name>A0A1L9T2Y2_9EURO</name>
<dbReference type="PANTHER" id="PTHR33840:SF2">
    <property type="entry name" value="TLE1 PHOSPHOLIPASE DOMAIN-CONTAINING PROTEIN"/>
    <property type="match status" value="1"/>
</dbReference>
<keyword evidence="4" id="KW-1185">Reference proteome</keyword>
<dbReference type="SUPFAM" id="SSF53474">
    <property type="entry name" value="alpha/beta-Hydrolases"/>
    <property type="match status" value="1"/>
</dbReference>
<organism evidence="3 4">
    <name type="scientific">Aspergillus sydowii CBS 593.65</name>
    <dbReference type="NCBI Taxonomy" id="1036612"/>
    <lineage>
        <taxon>Eukaryota</taxon>
        <taxon>Fungi</taxon>
        <taxon>Dikarya</taxon>
        <taxon>Ascomycota</taxon>
        <taxon>Pezizomycotina</taxon>
        <taxon>Eurotiomycetes</taxon>
        <taxon>Eurotiomycetidae</taxon>
        <taxon>Eurotiales</taxon>
        <taxon>Aspergillaceae</taxon>
        <taxon>Aspergillus</taxon>
        <taxon>Aspergillus subgen. Nidulantes</taxon>
    </lineage>
</organism>
<dbReference type="VEuPathDB" id="FungiDB:ASPSYDRAFT_61776"/>
<feature type="domain" description="T6SS Phospholipase effector Tle1-like catalytic" evidence="2">
    <location>
        <begin position="8"/>
        <end position="383"/>
    </location>
</feature>
<sequence length="573" mass="65791">MEQPIVEKKLVLCFDGTGYRLRGDESDSNILKIFRMLDRKHPDQYNYYQPGFGTYTSSTWLTHHGETNKLKSAYLKAKDSAIGSSFRQHVLAGYEFLIHHYTCGDRIYLFGFSRGAYVACFLAEMIDHVGVLEPGNEELARFAWKAFAKWQKLRNLKDVDECEQDKAYEFLQSFRETFTRPITQISFLGLFDTINSVPALENTFMRRKRFPFAAHTTAKTIRHAVSIDERRSKFRHVLISRTKPTAPSHRFRLRQRLDRHHVHLPRQRGIHLRWPERVPSTPIGAQEDRETIKQPYRSTTQPERHIVNCRNRSTQTHTEPCDASNVSDDSRETGTSEAQTSERQDIKEVWFAGSHADIGGGWNFDKNEYCVLSHIPLVWMVQEAQSAGLRFDLEKLKQFNCYDNAEDSDRIPLSETCTGAYHSPNTKSRGGNIDPGTTFTSALLEASTHAPIHDCLQHGKGLPLGLVFCWRLAEYAPFRRMAMVDDGDWKPIRWPPPAGEARDIPEDAEIHNSVIRRMKADDKYLPSNLMKLARRNGQTEGIGGWEIAGHTGSLVRETYRCARPERTPDNANY</sequence>
<dbReference type="OrthoDB" id="3162439at2759"/>
<reference evidence="4" key="1">
    <citation type="journal article" date="2017" name="Genome Biol.">
        <title>Comparative genomics reveals high biological diversity and specific adaptations in the industrially and medically important fungal genus Aspergillus.</title>
        <authorList>
            <person name="de Vries R.P."/>
            <person name="Riley R."/>
            <person name="Wiebenga A."/>
            <person name="Aguilar-Osorio G."/>
            <person name="Amillis S."/>
            <person name="Uchima C.A."/>
            <person name="Anderluh G."/>
            <person name="Asadollahi M."/>
            <person name="Askin M."/>
            <person name="Barry K."/>
            <person name="Battaglia E."/>
            <person name="Bayram O."/>
            <person name="Benocci T."/>
            <person name="Braus-Stromeyer S.A."/>
            <person name="Caldana C."/>
            <person name="Canovas D."/>
            <person name="Cerqueira G.C."/>
            <person name="Chen F."/>
            <person name="Chen W."/>
            <person name="Choi C."/>
            <person name="Clum A."/>
            <person name="Dos Santos R.A."/>
            <person name="Damasio A.R."/>
            <person name="Diallinas G."/>
            <person name="Emri T."/>
            <person name="Fekete E."/>
            <person name="Flipphi M."/>
            <person name="Freyberg S."/>
            <person name="Gallo A."/>
            <person name="Gournas C."/>
            <person name="Habgood R."/>
            <person name="Hainaut M."/>
            <person name="Harispe M.L."/>
            <person name="Henrissat B."/>
            <person name="Hilden K.S."/>
            <person name="Hope R."/>
            <person name="Hossain A."/>
            <person name="Karabika E."/>
            <person name="Karaffa L."/>
            <person name="Karanyi Z."/>
            <person name="Krasevec N."/>
            <person name="Kuo A."/>
            <person name="Kusch H."/>
            <person name="LaButti K."/>
            <person name="Lagendijk E.L."/>
            <person name="Lapidus A."/>
            <person name="Levasseur A."/>
            <person name="Lindquist E."/>
            <person name="Lipzen A."/>
            <person name="Logrieco A.F."/>
            <person name="MacCabe A."/>
            <person name="Maekelae M.R."/>
            <person name="Malavazi I."/>
            <person name="Melin P."/>
            <person name="Meyer V."/>
            <person name="Mielnichuk N."/>
            <person name="Miskei M."/>
            <person name="Molnar A.P."/>
            <person name="Mule G."/>
            <person name="Ngan C.Y."/>
            <person name="Orejas M."/>
            <person name="Orosz E."/>
            <person name="Ouedraogo J.P."/>
            <person name="Overkamp K.M."/>
            <person name="Park H.-S."/>
            <person name="Perrone G."/>
            <person name="Piumi F."/>
            <person name="Punt P.J."/>
            <person name="Ram A.F."/>
            <person name="Ramon A."/>
            <person name="Rauscher S."/>
            <person name="Record E."/>
            <person name="Riano-Pachon D.M."/>
            <person name="Robert V."/>
            <person name="Roehrig J."/>
            <person name="Ruller R."/>
            <person name="Salamov A."/>
            <person name="Salih N.S."/>
            <person name="Samson R.A."/>
            <person name="Sandor E."/>
            <person name="Sanguinetti M."/>
            <person name="Schuetze T."/>
            <person name="Sepcic K."/>
            <person name="Shelest E."/>
            <person name="Sherlock G."/>
            <person name="Sophianopoulou V."/>
            <person name="Squina F.M."/>
            <person name="Sun H."/>
            <person name="Susca A."/>
            <person name="Todd R.B."/>
            <person name="Tsang A."/>
            <person name="Unkles S.E."/>
            <person name="van de Wiele N."/>
            <person name="van Rossen-Uffink D."/>
            <person name="Oliveira J.V."/>
            <person name="Vesth T.C."/>
            <person name="Visser J."/>
            <person name="Yu J.-H."/>
            <person name="Zhou M."/>
            <person name="Andersen M.R."/>
            <person name="Archer D.B."/>
            <person name="Baker S.E."/>
            <person name="Benoit I."/>
            <person name="Brakhage A.A."/>
            <person name="Braus G.H."/>
            <person name="Fischer R."/>
            <person name="Frisvad J.C."/>
            <person name="Goldman G.H."/>
            <person name="Houbraken J."/>
            <person name="Oakley B."/>
            <person name="Pocsi I."/>
            <person name="Scazzocchio C."/>
            <person name="Seiboth B."/>
            <person name="vanKuyk P.A."/>
            <person name="Wortman J."/>
            <person name="Dyer P.S."/>
            <person name="Grigoriev I.V."/>
        </authorList>
    </citation>
    <scope>NUCLEOTIDE SEQUENCE [LARGE SCALE GENOMIC DNA]</scope>
    <source>
        <strain evidence="4">CBS 593.65</strain>
    </source>
</reference>
<dbReference type="AlphaFoldDB" id="A0A1L9T2Y2"/>
<evidence type="ECO:0000313" key="4">
    <source>
        <dbReference type="Proteomes" id="UP000184356"/>
    </source>
</evidence>
<dbReference type="Pfam" id="PF09994">
    <property type="entry name" value="T6SS_Tle1-like_cat"/>
    <property type="match status" value="1"/>
</dbReference>
<accession>A0A1L9T2Y2</accession>
<dbReference type="EMBL" id="KV878596">
    <property type="protein sequence ID" value="OJJ53800.1"/>
    <property type="molecule type" value="Genomic_DNA"/>
</dbReference>